<dbReference type="FunFam" id="2.30.230.10:FF:000006">
    <property type="entry name" value="Uncharacterized protein, isoform B"/>
    <property type="match status" value="1"/>
</dbReference>
<dbReference type="Gene3D" id="1.25.10.20">
    <property type="entry name" value="Vitellinogen, superhelical"/>
    <property type="match status" value="1"/>
</dbReference>
<dbReference type="SUPFAM" id="SSF56968">
    <property type="entry name" value="Lipovitellin-phosvitin complex, beta-sheet shell regions"/>
    <property type="match status" value="2"/>
</dbReference>
<dbReference type="Pfam" id="PF01347">
    <property type="entry name" value="Vitellogenin_N"/>
    <property type="match status" value="1"/>
</dbReference>
<dbReference type="EMBL" id="CH940650">
    <property type="protein sequence ID" value="KRF82883.1"/>
    <property type="molecule type" value="Genomic_DNA"/>
</dbReference>
<evidence type="ECO:0000259" key="3">
    <source>
        <dbReference type="PROSITE" id="PS51211"/>
    </source>
</evidence>
<dbReference type="SUPFAM" id="SSF48431">
    <property type="entry name" value="Lipovitellin-phosvitin complex, superhelical domain"/>
    <property type="match status" value="1"/>
</dbReference>
<dbReference type="InterPro" id="IPR011030">
    <property type="entry name" value="Lipovitellin_superhlx_dom"/>
</dbReference>
<dbReference type="Pfam" id="PF09172">
    <property type="entry name" value="Vit_open_b-sht"/>
    <property type="match status" value="1"/>
</dbReference>
<dbReference type="InterPro" id="IPR015819">
    <property type="entry name" value="Lipid_transp_b-sht_shell"/>
</dbReference>
<dbReference type="SMART" id="SM01169">
    <property type="entry name" value="DUF1943"/>
    <property type="match status" value="1"/>
</dbReference>
<evidence type="ECO:0000256" key="1">
    <source>
        <dbReference type="ARBA" id="ARBA00022729"/>
    </source>
</evidence>
<name>A0A0Q9WEG1_DROVI</name>
<dbReference type="FunCoup" id="A0A0Q9WEG1">
    <property type="interactions" value="87"/>
</dbReference>
<keyword evidence="5" id="KW-1185">Reference proteome</keyword>
<sequence>MLLPPARAVLKFIATHNNFSLNANAEHNFQFSVLFLVIDVGHAFNIIGINKQMLYEYVGNVLVGSKPQDEGRPAPPTTGWIVRGKLTLQRQSELIMAAALVIDDVTLNNSGEKFLQNKEMYPPYKPFKIILTREGTISHVVFKEGDPIWSMNFKRAIASTLQFQIKSSGAFVVDETGIHGQCQTEYFVSNKTNYISIRKTPELKTCVPYSEAIHVTRSNVPPNTCEFDHQKSVIIGNEAIYGILPHNETGYFLSMAHAKGTTLIHTFESTGEAQYINSELLLNFQNETPIDNPIDIETSMAAEISSLQLQPLEINDPTGGRNPQQQETLISAAAGLLDNLAEALESTDFKFNEPYDSTLSDVIKLLSEMDFESLKKLYTEVDIGTSYRQETIRNIFHEIIPRIGTKASVFLTRHLVIEKSIKSPIAVQLLIPMPFHIFELSAELVKECEDFLNIGPDRPDVRQAAILSFATLVYNVYVARGIDKDQFEEYVQKYFNMYLNDRDYEQKMLFLQGLSNLQLGNVANYLEPIVLEDGNEDLRFMAAWTTLALADKRAERIYEIYWPIFESRNASLELRVAAVTLLLISNPTAARLISIHRIIQSETDPHLINYYRTTVTSISETTYPCYQHLRRLLSYMHRHLPQKPEPRYWVTGNYIFDYRDSKFGIGAMLQTFLVGDPKSDMPVVVYFKFDTEALGKFTGQLALYIKARGLPDAIWQTVQSKSNSSDPFTHKSIKTLLAMLKAPIVNSKNLHIEFILQMEGKTVLSYYLNQRMFQQLTYDNILDRLQLLIRTDSHINMQTVRWPFMNKYSVPTVLGTSSDVLLQTTVLTSLRGNITEHRTPPGTKHTLEIDARYSSYASVRSRSYNPFLNLDHEINREQGFLIYIPFSSELTLNESGRCARYSFTRPQNLTSGLSFKSRAVTTTRGLMTKTAAAPFEEVMYPERVNEVFQPLSYAMPDLGVKLKVNINLNELIKFRGMVLKSEFIENGFSRNMIVSLMMYTFGFTQLSSIHLGHNRNFTLLMYNENATRIDGNICVEDVLKTSELKGKQIQFTLEHTDETQIVESLHKWNVIVDIQTSTKSSWFKVTGKVQRNSKDDEEDWKACSKLTYEPLVFTKRPHTLNGYVVFGLAADNGECPETGSKVQFAARAGPSEHARAFLRSDKISLTDTDFCPKEVLKFSPIPTSKYCKRSNFENFTSITQYDMDLKFNNMPAWFELWSTRLDHLVSALSAHKVDSLHMSQQINITMHTPHDHFWLTVEVNGVHWRIYHIPFLYRLDSKFDASHELTYDSGLKRSCSVINGMINSFDDYLINLAEIAAQPDCLTLLVADCSPLPKMAVFLTTSPGAQSLASNYGLRVHIGPNYFNLRSRAGNSSQLDEAPVFIYVNQAQTPHDVRQKPYQWPIDDSDYAFRVELNEQNLLIVECTKLSATIQFDMYNILNFEIFGVYKHQMCGLCSKPLNRMQNYTLCDLDTRGTPTPTSTLTPVGNVSEVLLT</sequence>
<keyword evidence="1" id="KW-0732">Signal</keyword>
<dbReference type="STRING" id="7244.A0A0Q9WEG1"/>
<dbReference type="PROSITE" id="PS51211">
    <property type="entry name" value="VITELLOGENIN"/>
    <property type="match status" value="1"/>
</dbReference>
<evidence type="ECO:0000313" key="5">
    <source>
        <dbReference type="Proteomes" id="UP000008792"/>
    </source>
</evidence>
<accession>A0A0Q9WEG1</accession>
<dbReference type="Gene3D" id="2.30.230.10">
    <property type="entry name" value="Lipovitellin, beta-sheet shell regions, chain A"/>
    <property type="match status" value="1"/>
</dbReference>
<proteinExistence type="predicted"/>
<dbReference type="PANTHER" id="PTHR23345:SF33">
    <property type="entry name" value="CROSSVEINLESS D"/>
    <property type="match status" value="1"/>
</dbReference>
<dbReference type="SMART" id="SM00638">
    <property type="entry name" value="LPD_N"/>
    <property type="match status" value="1"/>
</dbReference>
<dbReference type="SMR" id="A0A0Q9WEG1"/>
<dbReference type="OrthoDB" id="5956066at2759"/>
<evidence type="ECO:0000256" key="2">
    <source>
        <dbReference type="PROSITE-ProRule" id="PRU00557"/>
    </source>
</evidence>
<dbReference type="InterPro" id="IPR015255">
    <property type="entry name" value="Vitellinogen_open_b-sht"/>
</dbReference>
<dbReference type="InterPro" id="IPR015816">
    <property type="entry name" value="Vitellinogen_b-sht_N"/>
</dbReference>
<dbReference type="InterPro" id="IPR001747">
    <property type="entry name" value="Vitellogenin_N"/>
</dbReference>
<organism evidence="4 5">
    <name type="scientific">Drosophila virilis</name>
    <name type="common">Fruit fly</name>
    <dbReference type="NCBI Taxonomy" id="7244"/>
    <lineage>
        <taxon>Eukaryota</taxon>
        <taxon>Metazoa</taxon>
        <taxon>Ecdysozoa</taxon>
        <taxon>Arthropoda</taxon>
        <taxon>Hexapoda</taxon>
        <taxon>Insecta</taxon>
        <taxon>Pterygota</taxon>
        <taxon>Neoptera</taxon>
        <taxon>Endopterygota</taxon>
        <taxon>Diptera</taxon>
        <taxon>Brachycera</taxon>
        <taxon>Muscomorpha</taxon>
        <taxon>Ephydroidea</taxon>
        <taxon>Drosophilidae</taxon>
        <taxon>Drosophila</taxon>
    </lineage>
</organism>
<dbReference type="Proteomes" id="UP000008792">
    <property type="component" value="Unassembled WGS sequence"/>
</dbReference>
<evidence type="ECO:0000313" key="4">
    <source>
        <dbReference type="EMBL" id="KRF82883.1"/>
    </source>
</evidence>
<dbReference type="GO" id="GO:0005319">
    <property type="term" value="F:lipid transporter activity"/>
    <property type="evidence" value="ECO:0007669"/>
    <property type="project" value="InterPro"/>
</dbReference>
<dbReference type="InParanoid" id="A0A0Q9WEG1"/>
<protein>
    <submittedName>
        <fullName evidence="4">Uncharacterized protein, isoform C</fullName>
    </submittedName>
</protein>
<dbReference type="InterPro" id="IPR050733">
    <property type="entry name" value="Vitellogenin/Apolipophorin"/>
</dbReference>
<gene>
    <name evidence="4" type="primary">Dvir\GJ23467</name>
    <name evidence="4" type="ORF">Dvir_GJ23467</name>
</gene>
<reference evidence="4 5" key="1">
    <citation type="journal article" date="2007" name="Nature">
        <title>Evolution of genes and genomes on the Drosophila phylogeny.</title>
        <authorList>
            <consortium name="Drosophila 12 Genomes Consortium"/>
            <person name="Clark A.G."/>
            <person name="Eisen M.B."/>
            <person name="Smith D.R."/>
            <person name="Bergman C.M."/>
            <person name="Oliver B."/>
            <person name="Markow T.A."/>
            <person name="Kaufman T.C."/>
            <person name="Kellis M."/>
            <person name="Gelbart W."/>
            <person name="Iyer V.N."/>
            <person name="Pollard D.A."/>
            <person name="Sackton T.B."/>
            <person name="Larracuente A.M."/>
            <person name="Singh N.D."/>
            <person name="Abad J.P."/>
            <person name="Abt D.N."/>
            <person name="Adryan B."/>
            <person name="Aguade M."/>
            <person name="Akashi H."/>
            <person name="Anderson W.W."/>
            <person name="Aquadro C.F."/>
            <person name="Ardell D.H."/>
            <person name="Arguello R."/>
            <person name="Artieri C.G."/>
            <person name="Barbash D.A."/>
            <person name="Barker D."/>
            <person name="Barsanti P."/>
            <person name="Batterham P."/>
            <person name="Batzoglou S."/>
            <person name="Begun D."/>
            <person name="Bhutkar A."/>
            <person name="Blanco E."/>
            <person name="Bosak S.A."/>
            <person name="Bradley R.K."/>
            <person name="Brand A.D."/>
            <person name="Brent M.R."/>
            <person name="Brooks A.N."/>
            <person name="Brown R.H."/>
            <person name="Butlin R.K."/>
            <person name="Caggese C."/>
            <person name="Calvi B.R."/>
            <person name="Bernardo de Carvalho A."/>
            <person name="Caspi A."/>
            <person name="Castrezana S."/>
            <person name="Celniker S.E."/>
            <person name="Chang J.L."/>
            <person name="Chapple C."/>
            <person name="Chatterji S."/>
            <person name="Chinwalla A."/>
            <person name="Civetta A."/>
            <person name="Clifton S.W."/>
            <person name="Comeron J.M."/>
            <person name="Costello J.C."/>
            <person name="Coyne J.A."/>
            <person name="Daub J."/>
            <person name="David R.G."/>
            <person name="Delcher A.L."/>
            <person name="Delehaunty K."/>
            <person name="Do C.B."/>
            <person name="Ebling H."/>
            <person name="Edwards K."/>
            <person name="Eickbush T."/>
            <person name="Evans J.D."/>
            <person name="Filipski A."/>
            <person name="Findeiss S."/>
            <person name="Freyhult E."/>
            <person name="Fulton L."/>
            <person name="Fulton R."/>
            <person name="Garcia A.C."/>
            <person name="Gardiner A."/>
            <person name="Garfield D.A."/>
            <person name="Garvin B.E."/>
            <person name="Gibson G."/>
            <person name="Gilbert D."/>
            <person name="Gnerre S."/>
            <person name="Godfrey J."/>
            <person name="Good R."/>
            <person name="Gotea V."/>
            <person name="Gravely B."/>
            <person name="Greenberg A.J."/>
            <person name="Griffiths-Jones S."/>
            <person name="Gross S."/>
            <person name="Guigo R."/>
            <person name="Gustafson E.A."/>
            <person name="Haerty W."/>
            <person name="Hahn M.W."/>
            <person name="Halligan D.L."/>
            <person name="Halpern A.L."/>
            <person name="Halter G.M."/>
            <person name="Han M.V."/>
            <person name="Heger A."/>
            <person name="Hillier L."/>
            <person name="Hinrichs A.S."/>
            <person name="Holmes I."/>
            <person name="Hoskins R.A."/>
            <person name="Hubisz M.J."/>
            <person name="Hultmark D."/>
            <person name="Huntley M.A."/>
            <person name="Jaffe D.B."/>
            <person name="Jagadeeshan S."/>
            <person name="Jeck W.R."/>
            <person name="Johnson J."/>
            <person name="Jones C.D."/>
            <person name="Jordan W.C."/>
            <person name="Karpen G.H."/>
            <person name="Kataoka E."/>
            <person name="Keightley P.D."/>
            <person name="Kheradpour P."/>
            <person name="Kirkness E.F."/>
            <person name="Koerich L.B."/>
            <person name="Kristiansen K."/>
            <person name="Kudrna D."/>
            <person name="Kulathinal R.J."/>
            <person name="Kumar S."/>
            <person name="Kwok R."/>
            <person name="Lander E."/>
            <person name="Langley C.H."/>
            <person name="Lapoint R."/>
            <person name="Lazzaro B.P."/>
            <person name="Lee S.J."/>
            <person name="Levesque L."/>
            <person name="Li R."/>
            <person name="Lin C.F."/>
            <person name="Lin M.F."/>
            <person name="Lindblad-Toh K."/>
            <person name="Llopart A."/>
            <person name="Long M."/>
            <person name="Low L."/>
            <person name="Lozovsky E."/>
            <person name="Lu J."/>
            <person name="Luo M."/>
            <person name="Machado C.A."/>
            <person name="Makalowski W."/>
            <person name="Marzo M."/>
            <person name="Matsuda M."/>
            <person name="Matzkin L."/>
            <person name="McAllister B."/>
            <person name="McBride C.S."/>
            <person name="McKernan B."/>
            <person name="McKernan K."/>
            <person name="Mendez-Lago M."/>
            <person name="Minx P."/>
            <person name="Mollenhauer M.U."/>
            <person name="Montooth K."/>
            <person name="Mount S.M."/>
            <person name="Mu X."/>
            <person name="Myers E."/>
            <person name="Negre B."/>
            <person name="Newfeld S."/>
            <person name="Nielsen R."/>
            <person name="Noor M.A."/>
            <person name="O'Grady P."/>
            <person name="Pachter L."/>
            <person name="Papaceit M."/>
            <person name="Parisi M.J."/>
            <person name="Parisi M."/>
            <person name="Parts L."/>
            <person name="Pedersen J.S."/>
            <person name="Pesole G."/>
            <person name="Phillippy A.M."/>
            <person name="Ponting C.P."/>
            <person name="Pop M."/>
            <person name="Porcelli D."/>
            <person name="Powell J.R."/>
            <person name="Prohaska S."/>
            <person name="Pruitt K."/>
            <person name="Puig M."/>
            <person name="Quesneville H."/>
            <person name="Ram K.R."/>
            <person name="Rand D."/>
            <person name="Rasmussen M.D."/>
            <person name="Reed L.K."/>
            <person name="Reenan R."/>
            <person name="Reily A."/>
            <person name="Remington K.A."/>
            <person name="Rieger T.T."/>
            <person name="Ritchie M.G."/>
            <person name="Robin C."/>
            <person name="Rogers Y.H."/>
            <person name="Rohde C."/>
            <person name="Rozas J."/>
            <person name="Rubenfield M.J."/>
            <person name="Ruiz A."/>
            <person name="Russo S."/>
            <person name="Salzberg S.L."/>
            <person name="Sanchez-Gracia A."/>
            <person name="Saranga D.J."/>
            <person name="Sato H."/>
            <person name="Schaeffer S.W."/>
            <person name="Schatz M.C."/>
            <person name="Schlenke T."/>
            <person name="Schwartz R."/>
            <person name="Segarra C."/>
            <person name="Singh R.S."/>
            <person name="Sirot L."/>
            <person name="Sirota M."/>
            <person name="Sisneros N.B."/>
            <person name="Smith C.D."/>
            <person name="Smith T.F."/>
            <person name="Spieth J."/>
            <person name="Stage D.E."/>
            <person name="Stark A."/>
            <person name="Stephan W."/>
            <person name="Strausberg R.L."/>
            <person name="Strempel S."/>
            <person name="Sturgill D."/>
            <person name="Sutton G."/>
            <person name="Sutton G.G."/>
            <person name="Tao W."/>
            <person name="Teichmann S."/>
            <person name="Tobari Y.N."/>
            <person name="Tomimura Y."/>
            <person name="Tsolas J.M."/>
            <person name="Valente V.L."/>
            <person name="Venter E."/>
            <person name="Venter J.C."/>
            <person name="Vicario S."/>
            <person name="Vieira F.G."/>
            <person name="Vilella A.J."/>
            <person name="Villasante A."/>
            <person name="Walenz B."/>
            <person name="Wang J."/>
            <person name="Wasserman M."/>
            <person name="Watts T."/>
            <person name="Wilson D."/>
            <person name="Wilson R.K."/>
            <person name="Wing R.A."/>
            <person name="Wolfner M.F."/>
            <person name="Wong A."/>
            <person name="Wong G.K."/>
            <person name="Wu C.I."/>
            <person name="Wu G."/>
            <person name="Yamamoto D."/>
            <person name="Yang H.P."/>
            <person name="Yang S.P."/>
            <person name="Yorke J.A."/>
            <person name="Yoshida K."/>
            <person name="Zdobnov E."/>
            <person name="Zhang P."/>
            <person name="Zhang Y."/>
            <person name="Zimin A.V."/>
            <person name="Baldwin J."/>
            <person name="Abdouelleil A."/>
            <person name="Abdulkadir J."/>
            <person name="Abebe A."/>
            <person name="Abera B."/>
            <person name="Abreu J."/>
            <person name="Acer S.C."/>
            <person name="Aftuck L."/>
            <person name="Alexander A."/>
            <person name="An P."/>
            <person name="Anderson E."/>
            <person name="Anderson S."/>
            <person name="Arachi H."/>
            <person name="Azer M."/>
            <person name="Bachantsang P."/>
            <person name="Barry A."/>
            <person name="Bayul T."/>
            <person name="Berlin A."/>
            <person name="Bessette D."/>
            <person name="Bloom T."/>
            <person name="Blye J."/>
            <person name="Boguslavskiy L."/>
            <person name="Bonnet C."/>
            <person name="Boukhgalter B."/>
            <person name="Bourzgui I."/>
            <person name="Brown A."/>
            <person name="Cahill P."/>
            <person name="Channer S."/>
            <person name="Cheshatsang Y."/>
            <person name="Chuda L."/>
            <person name="Citroen M."/>
            <person name="Collymore A."/>
            <person name="Cooke P."/>
            <person name="Costello M."/>
            <person name="D'Aco K."/>
            <person name="Daza R."/>
            <person name="De Haan G."/>
            <person name="DeGray S."/>
            <person name="DeMaso C."/>
            <person name="Dhargay N."/>
            <person name="Dooley K."/>
            <person name="Dooley E."/>
            <person name="Doricent M."/>
            <person name="Dorje P."/>
            <person name="Dorjee K."/>
            <person name="Dupes A."/>
            <person name="Elong R."/>
            <person name="Falk J."/>
            <person name="Farina A."/>
            <person name="Faro S."/>
            <person name="Ferguson D."/>
            <person name="Fisher S."/>
            <person name="Foley C.D."/>
            <person name="Franke A."/>
            <person name="Friedrich D."/>
            <person name="Gadbois L."/>
            <person name="Gearin G."/>
            <person name="Gearin C.R."/>
            <person name="Giannoukos G."/>
            <person name="Goode T."/>
            <person name="Graham J."/>
            <person name="Grandbois E."/>
            <person name="Grewal S."/>
            <person name="Gyaltsen K."/>
            <person name="Hafez N."/>
            <person name="Hagos B."/>
            <person name="Hall J."/>
            <person name="Henson C."/>
            <person name="Hollinger A."/>
            <person name="Honan T."/>
            <person name="Huard M.D."/>
            <person name="Hughes L."/>
            <person name="Hurhula B."/>
            <person name="Husby M.E."/>
            <person name="Kamat A."/>
            <person name="Kanga B."/>
            <person name="Kashin S."/>
            <person name="Khazanovich D."/>
            <person name="Kisner P."/>
            <person name="Lance K."/>
            <person name="Lara M."/>
            <person name="Lee W."/>
            <person name="Lennon N."/>
            <person name="Letendre F."/>
            <person name="LeVine R."/>
            <person name="Lipovsky A."/>
            <person name="Liu X."/>
            <person name="Liu J."/>
            <person name="Liu S."/>
            <person name="Lokyitsang T."/>
            <person name="Lokyitsang Y."/>
            <person name="Lubonja R."/>
            <person name="Lui A."/>
            <person name="MacDonald P."/>
            <person name="Magnisalis V."/>
            <person name="Maru K."/>
            <person name="Matthews C."/>
            <person name="McCusker W."/>
            <person name="McDonough S."/>
            <person name="Mehta T."/>
            <person name="Meldrim J."/>
            <person name="Meneus L."/>
            <person name="Mihai O."/>
            <person name="Mihalev A."/>
            <person name="Mihova T."/>
            <person name="Mittelman R."/>
            <person name="Mlenga V."/>
            <person name="Montmayeur A."/>
            <person name="Mulrain L."/>
            <person name="Navidi A."/>
            <person name="Naylor J."/>
            <person name="Negash T."/>
            <person name="Nguyen T."/>
            <person name="Nguyen N."/>
            <person name="Nicol R."/>
            <person name="Norbu C."/>
            <person name="Norbu N."/>
            <person name="Novod N."/>
            <person name="O'Neill B."/>
            <person name="Osman S."/>
            <person name="Markiewicz E."/>
            <person name="Oyono O.L."/>
            <person name="Patti C."/>
            <person name="Phunkhang P."/>
            <person name="Pierre F."/>
            <person name="Priest M."/>
            <person name="Raghuraman S."/>
            <person name="Rege F."/>
            <person name="Reyes R."/>
            <person name="Rise C."/>
            <person name="Rogov P."/>
            <person name="Ross K."/>
            <person name="Ryan E."/>
            <person name="Settipalli S."/>
            <person name="Shea T."/>
            <person name="Sherpa N."/>
            <person name="Shi L."/>
            <person name="Shih D."/>
            <person name="Sparrow T."/>
            <person name="Spaulding J."/>
            <person name="Stalker J."/>
            <person name="Stange-Thomann N."/>
            <person name="Stavropoulos S."/>
            <person name="Stone C."/>
            <person name="Strader C."/>
            <person name="Tesfaye S."/>
            <person name="Thomson T."/>
            <person name="Thoulutsang Y."/>
            <person name="Thoulutsang D."/>
            <person name="Topham K."/>
            <person name="Topping I."/>
            <person name="Tsamla T."/>
            <person name="Vassiliev H."/>
            <person name="Vo A."/>
            <person name="Wangchuk T."/>
            <person name="Wangdi T."/>
            <person name="Weiand M."/>
            <person name="Wilkinson J."/>
            <person name="Wilson A."/>
            <person name="Yadav S."/>
            <person name="Young G."/>
            <person name="Yu Q."/>
            <person name="Zembek L."/>
            <person name="Zhong D."/>
            <person name="Zimmer A."/>
            <person name="Zwirko Z."/>
            <person name="Jaffe D.B."/>
            <person name="Alvarez P."/>
            <person name="Brockman W."/>
            <person name="Butler J."/>
            <person name="Chin C."/>
            <person name="Gnerre S."/>
            <person name="Grabherr M."/>
            <person name="Kleber M."/>
            <person name="Mauceli E."/>
            <person name="MacCallum I."/>
        </authorList>
    </citation>
    <scope>NUCLEOTIDE SEQUENCE [LARGE SCALE GENOMIC DNA]</scope>
    <source>
        <strain evidence="5">Tucson 15010-1051.87</strain>
    </source>
</reference>
<comment type="caution">
    <text evidence="2">Lacks conserved residue(s) required for the propagation of feature annotation.</text>
</comment>
<dbReference type="PANTHER" id="PTHR23345">
    <property type="entry name" value="VITELLOGENIN-RELATED"/>
    <property type="match status" value="1"/>
</dbReference>
<feature type="domain" description="Vitellogenin" evidence="3">
    <location>
        <begin position="47"/>
        <end position="685"/>
    </location>
</feature>